<gene>
    <name evidence="3" type="ORF">P9271_05670</name>
</gene>
<evidence type="ECO:0000259" key="2">
    <source>
        <dbReference type="Pfam" id="PF13472"/>
    </source>
</evidence>
<dbReference type="PANTHER" id="PTHR30383:SF27">
    <property type="entry name" value="SPORE GERMINATION LIPASE LIPC"/>
    <property type="match status" value="1"/>
</dbReference>
<evidence type="ECO:0000256" key="1">
    <source>
        <dbReference type="SAM" id="Phobius"/>
    </source>
</evidence>
<dbReference type="Proteomes" id="UP001342826">
    <property type="component" value="Unassembled WGS sequence"/>
</dbReference>
<keyword evidence="1" id="KW-1133">Transmembrane helix</keyword>
<evidence type="ECO:0000313" key="4">
    <source>
        <dbReference type="Proteomes" id="UP001342826"/>
    </source>
</evidence>
<comment type="caution">
    <text evidence="3">The sequence shown here is derived from an EMBL/GenBank/DDBJ whole genome shotgun (WGS) entry which is preliminary data.</text>
</comment>
<proteinExistence type="predicted"/>
<dbReference type="GeneID" id="301139940"/>
<dbReference type="PANTHER" id="PTHR30383">
    <property type="entry name" value="THIOESTERASE 1/PROTEASE 1/LYSOPHOSPHOLIPASE L1"/>
    <property type="match status" value="1"/>
</dbReference>
<dbReference type="InterPro" id="IPR051532">
    <property type="entry name" value="Ester_Hydrolysis_Enzymes"/>
</dbReference>
<reference evidence="3 4" key="1">
    <citation type="submission" date="2023-03" db="EMBL/GenBank/DDBJ databases">
        <title>Bacillus Genome Sequencing.</title>
        <authorList>
            <person name="Dunlap C."/>
        </authorList>
    </citation>
    <scope>NUCLEOTIDE SEQUENCE [LARGE SCALE GENOMIC DNA]</scope>
    <source>
        <strain evidence="3 4">NRS-1717</strain>
    </source>
</reference>
<dbReference type="InterPro" id="IPR036514">
    <property type="entry name" value="SGNH_hydro_sf"/>
</dbReference>
<feature type="transmembrane region" description="Helical" evidence="1">
    <location>
        <begin position="12"/>
        <end position="35"/>
    </location>
</feature>
<dbReference type="EMBL" id="JARTFS010000005">
    <property type="protein sequence ID" value="MED4400819.1"/>
    <property type="molecule type" value="Genomic_DNA"/>
</dbReference>
<keyword evidence="1" id="KW-0812">Transmembrane</keyword>
<accession>A0ABU6NUJ0</accession>
<dbReference type="Pfam" id="PF13472">
    <property type="entry name" value="Lipase_GDSL_2"/>
    <property type="match status" value="1"/>
</dbReference>
<protein>
    <submittedName>
        <fullName evidence="3">GDSL-type esterase/lipase family protein</fullName>
    </submittedName>
</protein>
<dbReference type="SUPFAM" id="SSF52266">
    <property type="entry name" value="SGNH hydrolase"/>
    <property type="match status" value="1"/>
</dbReference>
<evidence type="ECO:0000313" key="3">
    <source>
        <dbReference type="EMBL" id="MED4400819.1"/>
    </source>
</evidence>
<organism evidence="3 4">
    <name type="scientific">Metabacillus fastidiosus</name>
    <dbReference type="NCBI Taxonomy" id="1458"/>
    <lineage>
        <taxon>Bacteria</taxon>
        <taxon>Bacillati</taxon>
        <taxon>Bacillota</taxon>
        <taxon>Bacilli</taxon>
        <taxon>Bacillales</taxon>
        <taxon>Bacillaceae</taxon>
        <taxon>Metabacillus</taxon>
    </lineage>
</organism>
<feature type="domain" description="SGNH hydrolase-type esterase" evidence="2">
    <location>
        <begin position="12"/>
        <end position="202"/>
    </location>
</feature>
<keyword evidence="4" id="KW-1185">Reference proteome</keyword>
<dbReference type="InterPro" id="IPR013830">
    <property type="entry name" value="SGNH_hydro"/>
</dbReference>
<name>A0ABU6NUJ0_9BACI</name>
<dbReference type="RefSeq" id="WP_066226134.1">
    <property type="nucleotide sequence ID" value="NZ_JARTFQ010000007.1"/>
</dbReference>
<dbReference type="Gene3D" id="3.40.50.1110">
    <property type="entry name" value="SGNH hydrolase"/>
    <property type="match status" value="1"/>
</dbReference>
<keyword evidence="1" id="KW-0472">Membrane</keyword>
<sequence length="216" mass="24254">MKDKHSYLKYAALGDSLTVGVGASLFAPSFVSYYARFIERNLCSPVRINVYAKSGIETGDVLEIVKTEALHEKINEANIITLSAGANDLINASRTFESTGNNEELMQSLKECRENIDHIMDVIKELKSNCGQPYMIRLLNLYNPFPDIQFADKWIHLFNRALNGFDDGHLIRVADIYSAFKGKEAELLSVDKVHPNDRGYQLIAKCLNDLGYEGIT</sequence>